<feature type="region of interest" description="Disordered" evidence="1">
    <location>
        <begin position="465"/>
        <end position="499"/>
    </location>
</feature>
<evidence type="ECO:0000313" key="3">
    <source>
        <dbReference type="Proteomes" id="UP000780801"/>
    </source>
</evidence>
<dbReference type="Proteomes" id="UP000780801">
    <property type="component" value="Unassembled WGS sequence"/>
</dbReference>
<comment type="caution">
    <text evidence="2">The sequence shown here is derived from an EMBL/GenBank/DDBJ whole genome shotgun (WGS) entry which is preliminary data.</text>
</comment>
<evidence type="ECO:0000313" key="2">
    <source>
        <dbReference type="EMBL" id="KAF9584829.1"/>
    </source>
</evidence>
<sequence>LQHQQSLNRPPPPPPTHQNAHFTASAVPPPVYASNPIVSTAASDTHQRPSTPESVPIFLPGDSSRLLLSQGLYKVVPDAEDVEEARRGVEAETVAKAIGETKATGDNSTRTESGKANLGTATSDRDHAGASTAMRTSKSQPALDLNLGGDFLSSVINFESQEERFQALNAAKDRSESRDGSGRPLESATPAPSSLGSRTEENRQGEGLTAKEFQEYKREPGYHDRLAGQKSRVVNSLYLPQDQHQQHQYSFDSEKQEFEELEEYEAEDGHDSSNRQEIVIVGSDIVFEPLPSVKAAAKAKAEAEAAESAEAVEKAKSGGNPGAESEPLMSVFSVAAATASSSSYQNETTPPTTGSLASIDGNSRIGTPSHGSRSELGSMRRPPAMLERKPTMAIGEGLPTIGTEEYLERTDDKEEYSFGLHGDMQSIAGAEALQKSQGEDHESKPGSTLVSTFTVLNIELENDIGWLPGEAPAPAEGSTGTPPPIARATKPKVGSIRSQ</sequence>
<feature type="compositionally biased region" description="Basic and acidic residues" evidence="1">
    <location>
        <begin position="212"/>
        <end position="227"/>
    </location>
</feature>
<dbReference type="AlphaFoldDB" id="A0A9P6KGL8"/>
<feature type="region of interest" description="Disordered" evidence="1">
    <location>
        <begin position="1"/>
        <end position="57"/>
    </location>
</feature>
<name>A0A9P6KGL8_9FUNG</name>
<feature type="region of interest" description="Disordered" evidence="1">
    <location>
        <begin position="340"/>
        <end position="387"/>
    </location>
</feature>
<gene>
    <name evidence="2" type="ORF">BGW38_005006</name>
</gene>
<feature type="compositionally biased region" description="Basic and acidic residues" evidence="1">
    <location>
        <begin position="169"/>
        <end position="181"/>
    </location>
</feature>
<dbReference type="OrthoDB" id="2448580at2759"/>
<protein>
    <submittedName>
        <fullName evidence="2">Uncharacterized protein</fullName>
    </submittedName>
</protein>
<reference evidence="2" key="1">
    <citation type="journal article" date="2020" name="Fungal Divers.">
        <title>Resolving the Mortierellaceae phylogeny through synthesis of multi-gene phylogenetics and phylogenomics.</title>
        <authorList>
            <person name="Vandepol N."/>
            <person name="Liber J."/>
            <person name="Desiro A."/>
            <person name="Na H."/>
            <person name="Kennedy M."/>
            <person name="Barry K."/>
            <person name="Grigoriev I.V."/>
            <person name="Miller A.N."/>
            <person name="O'Donnell K."/>
            <person name="Stajich J.E."/>
            <person name="Bonito G."/>
        </authorList>
    </citation>
    <scope>NUCLEOTIDE SEQUENCE</scope>
    <source>
        <strain evidence="2">KOD1015</strain>
    </source>
</reference>
<dbReference type="EMBL" id="JAABOA010000318">
    <property type="protein sequence ID" value="KAF9584829.1"/>
    <property type="molecule type" value="Genomic_DNA"/>
</dbReference>
<organism evidence="2 3">
    <name type="scientific">Lunasporangiospora selenospora</name>
    <dbReference type="NCBI Taxonomy" id="979761"/>
    <lineage>
        <taxon>Eukaryota</taxon>
        <taxon>Fungi</taxon>
        <taxon>Fungi incertae sedis</taxon>
        <taxon>Mucoromycota</taxon>
        <taxon>Mortierellomycotina</taxon>
        <taxon>Mortierellomycetes</taxon>
        <taxon>Mortierellales</taxon>
        <taxon>Mortierellaceae</taxon>
        <taxon>Lunasporangiospora</taxon>
    </lineage>
</organism>
<feature type="region of interest" description="Disordered" evidence="1">
    <location>
        <begin position="294"/>
        <end position="327"/>
    </location>
</feature>
<feature type="region of interest" description="Disordered" evidence="1">
    <location>
        <begin position="243"/>
        <end position="276"/>
    </location>
</feature>
<evidence type="ECO:0000256" key="1">
    <source>
        <dbReference type="SAM" id="MobiDB-lite"/>
    </source>
</evidence>
<feature type="region of interest" description="Disordered" evidence="1">
    <location>
        <begin position="98"/>
        <end position="142"/>
    </location>
</feature>
<feature type="compositionally biased region" description="Polar residues" evidence="1">
    <location>
        <begin position="36"/>
        <end position="53"/>
    </location>
</feature>
<feature type="compositionally biased region" description="Polar residues" evidence="1">
    <location>
        <begin position="344"/>
        <end position="371"/>
    </location>
</feature>
<accession>A0A9P6KGL8</accession>
<feature type="region of interest" description="Disordered" evidence="1">
    <location>
        <begin position="169"/>
        <end position="229"/>
    </location>
</feature>
<keyword evidence="3" id="KW-1185">Reference proteome</keyword>
<feature type="non-terminal residue" evidence="2">
    <location>
        <position position="1"/>
    </location>
</feature>
<proteinExistence type="predicted"/>